<dbReference type="PANTHER" id="PTHR13683:SF826">
    <property type="entry name" value="ASPARTYL PROTEASE FAMILY PROTEIN 1"/>
    <property type="match status" value="1"/>
</dbReference>
<dbReference type="PRINTS" id="PR00792">
    <property type="entry name" value="PEPSIN"/>
</dbReference>
<keyword evidence="8" id="KW-0378">Hydrolase</keyword>
<dbReference type="GO" id="GO:0098552">
    <property type="term" value="C:side of membrane"/>
    <property type="evidence" value="ECO:0007669"/>
    <property type="project" value="UniProtKB-KW"/>
</dbReference>
<evidence type="ECO:0000256" key="8">
    <source>
        <dbReference type="ARBA" id="ARBA00022801"/>
    </source>
</evidence>
<dbReference type="AlphaFoldDB" id="A0A6J1GCU4"/>
<dbReference type="Pfam" id="PF14541">
    <property type="entry name" value="TAXi_C"/>
    <property type="match status" value="1"/>
</dbReference>
<keyword evidence="16" id="KW-1185">Reference proteome</keyword>
<keyword evidence="3" id="KW-1003">Cell membrane</keyword>
<feature type="active site" evidence="12">
    <location>
        <position position="122"/>
    </location>
</feature>
<feature type="active site" evidence="12">
    <location>
        <position position="324"/>
    </location>
</feature>
<dbReference type="InterPro" id="IPR021109">
    <property type="entry name" value="Peptidase_aspartic_dom_sf"/>
</dbReference>
<evidence type="ECO:0000256" key="5">
    <source>
        <dbReference type="ARBA" id="ARBA00022670"/>
    </source>
</evidence>
<feature type="chain" id="PRO_5026856218" evidence="14">
    <location>
        <begin position="30"/>
        <end position="522"/>
    </location>
</feature>
<feature type="signal peptide" evidence="14">
    <location>
        <begin position="1"/>
        <end position="29"/>
    </location>
</feature>
<dbReference type="Proteomes" id="UP000504609">
    <property type="component" value="Unplaced"/>
</dbReference>
<dbReference type="GO" id="GO:0004190">
    <property type="term" value="F:aspartic-type endopeptidase activity"/>
    <property type="evidence" value="ECO:0007669"/>
    <property type="project" value="UniProtKB-KW"/>
</dbReference>
<dbReference type="InterPro" id="IPR033121">
    <property type="entry name" value="PEPTIDASE_A1"/>
</dbReference>
<evidence type="ECO:0000256" key="14">
    <source>
        <dbReference type="SAM" id="SignalP"/>
    </source>
</evidence>
<evidence type="ECO:0000256" key="3">
    <source>
        <dbReference type="ARBA" id="ARBA00022475"/>
    </source>
</evidence>
<comment type="similarity">
    <text evidence="2">Belongs to the peptidase A1 family.</text>
</comment>
<feature type="domain" description="Peptidase A1" evidence="15">
    <location>
        <begin position="104"/>
        <end position="445"/>
    </location>
</feature>
<evidence type="ECO:0000256" key="11">
    <source>
        <dbReference type="ARBA" id="ARBA00023288"/>
    </source>
</evidence>
<evidence type="ECO:0000259" key="15">
    <source>
        <dbReference type="PROSITE" id="PS51767"/>
    </source>
</evidence>
<dbReference type="RefSeq" id="XP_022949713.1">
    <property type="nucleotide sequence ID" value="XM_023093945.1"/>
</dbReference>
<keyword evidence="11" id="KW-0449">Lipoprotein</keyword>
<evidence type="ECO:0000313" key="17">
    <source>
        <dbReference type="RefSeq" id="XP_022949713.1"/>
    </source>
</evidence>
<evidence type="ECO:0000256" key="9">
    <source>
        <dbReference type="ARBA" id="ARBA00023136"/>
    </source>
</evidence>
<reference evidence="17" key="1">
    <citation type="submission" date="2025-08" db="UniProtKB">
        <authorList>
            <consortium name="RefSeq"/>
        </authorList>
    </citation>
    <scope>IDENTIFICATION</scope>
    <source>
        <tissue evidence="17">Young leaves</tissue>
    </source>
</reference>
<keyword evidence="4" id="KW-0336">GPI-anchor</keyword>
<dbReference type="GO" id="GO:0006508">
    <property type="term" value="P:proteolysis"/>
    <property type="evidence" value="ECO:0007669"/>
    <property type="project" value="UniProtKB-KW"/>
</dbReference>
<dbReference type="InterPro" id="IPR032799">
    <property type="entry name" value="TAXi_C"/>
</dbReference>
<dbReference type="FunFam" id="2.40.70.10:FF:000012">
    <property type="entry name" value="Aspartyl protease family protein 1"/>
    <property type="match status" value="1"/>
</dbReference>
<dbReference type="SMR" id="A0A6J1GCU4"/>
<dbReference type="InterPro" id="IPR032861">
    <property type="entry name" value="TAXi_N"/>
</dbReference>
<comment type="subcellular location">
    <subcellularLocation>
        <location evidence="1">Cell membrane</location>
        <topology evidence="1">Lipid-anchor</topology>
        <topology evidence="1">GPI-anchor</topology>
    </subcellularLocation>
</comment>
<keyword evidence="5" id="KW-0645">Protease</keyword>
<keyword evidence="7" id="KW-0064">Aspartyl protease</keyword>
<evidence type="ECO:0000256" key="12">
    <source>
        <dbReference type="PIRSR" id="PIRSR601461-1"/>
    </source>
</evidence>
<name>A0A6J1GCU4_CUCMO</name>
<dbReference type="Gene3D" id="2.40.70.10">
    <property type="entry name" value="Acid Proteases"/>
    <property type="match status" value="2"/>
</dbReference>
<sequence>MAWAFSFGAQMLLVFSVFFLSGGLRSGDASSFKFSIHHRFSDAVKGIIDSEGFPEKHSPEYYATLVHRDRLVHGRRLAASNGSKELTFAGGNATYLMVNFGFLLYANISIGTPALDFFVALDTGSNLFWLPCECRSCPTSTPSGKIPFSHYSPNASKTSSTVPCSNALCELSNKCTSNQNTCPYKVKYGAGNESSTGYLVEDVVSLITDDSQLKPVKAKITFGCGKVQTGRFARHAAPNGLIGLGMERISVPSFLANQGLISDSFSMCFGHDEIGRIDFGDTGTPDQKETPINSNPSFPHYNVTITQIIVGGKTNDVQFTAIFDGGASFTHLAEPVYSLISEQIDSGIQLKRFSFGPDFAFEYCYESPSLYAETIDCPVVNFTMKGGDDFIPLGQFLTLSIDDADTRRAVCLTIVKSTGINLIGMDFMAGYRIVFNREKMVLGWSPSDCYNNGAATPYGYTTPFDSPPTDKSPPSDDSPPAPVTPGGSTGLPNIEAGVATRLNPLTSVFVAVLAILAVVGLS</sequence>
<accession>A0A6J1GCU4</accession>
<gene>
    <name evidence="17" type="primary">LOC111453025</name>
</gene>
<evidence type="ECO:0000256" key="4">
    <source>
        <dbReference type="ARBA" id="ARBA00022622"/>
    </source>
</evidence>
<keyword evidence="10" id="KW-0325">Glycoprotein</keyword>
<evidence type="ECO:0000256" key="7">
    <source>
        <dbReference type="ARBA" id="ARBA00022750"/>
    </source>
</evidence>
<proteinExistence type="inferred from homology"/>
<dbReference type="GeneID" id="111453025"/>
<protein>
    <submittedName>
        <fullName evidence="17">Aspartyl protease family protein 1-like isoform X1</fullName>
    </submittedName>
</protein>
<dbReference type="InterPro" id="IPR001461">
    <property type="entry name" value="Aspartic_peptidase_A1"/>
</dbReference>
<dbReference type="FunFam" id="2.40.70.10:FF:000014">
    <property type="entry name" value="Aspartyl protease family protein 1"/>
    <property type="match status" value="1"/>
</dbReference>
<dbReference type="PANTHER" id="PTHR13683">
    <property type="entry name" value="ASPARTYL PROTEASES"/>
    <property type="match status" value="1"/>
</dbReference>
<evidence type="ECO:0000256" key="2">
    <source>
        <dbReference type="ARBA" id="ARBA00007447"/>
    </source>
</evidence>
<evidence type="ECO:0000313" key="16">
    <source>
        <dbReference type="Proteomes" id="UP000504609"/>
    </source>
</evidence>
<evidence type="ECO:0000256" key="10">
    <source>
        <dbReference type="ARBA" id="ARBA00023180"/>
    </source>
</evidence>
<organism evidence="16 17">
    <name type="scientific">Cucurbita moschata</name>
    <name type="common">Winter crookneck squash</name>
    <name type="synonym">Cucurbita pepo var. moschata</name>
    <dbReference type="NCBI Taxonomy" id="3662"/>
    <lineage>
        <taxon>Eukaryota</taxon>
        <taxon>Viridiplantae</taxon>
        <taxon>Streptophyta</taxon>
        <taxon>Embryophyta</taxon>
        <taxon>Tracheophyta</taxon>
        <taxon>Spermatophyta</taxon>
        <taxon>Magnoliopsida</taxon>
        <taxon>eudicotyledons</taxon>
        <taxon>Gunneridae</taxon>
        <taxon>Pentapetalae</taxon>
        <taxon>rosids</taxon>
        <taxon>fabids</taxon>
        <taxon>Cucurbitales</taxon>
        <taxon>Cucurbitaceae</taxon>
        <taxon>Cucurbiteae</taxon>
        <taxon>Cucurbita</taxon>
    </lineage>
</organism>
<evidence type="ECO:0000256" key="1">
    <source>
        <dbReference type="ARBA" id="ARBA00004609"/>
    </source>
</evidence>
<dbReference type="Pfam" id="PF14543">
    <property type="entry name" value="TAXi_N"/>
    <property type="match status" value="1"/>
</dbReference>
<dbReference type="PROSITE" id="PS51767">
    <property type="entry name" value="PEPTIDASE_A1"/>
    <property type="match status" value="1"/>
</dbReference>
<dbReference type="KEGG" id="cmos:111453025"/>
<keyword evidence="6 14" id="KW-0732">Signal</keyword>
<keyword evidence="9" id="KW-0472">Membrane</keyword>
<dbReference type="SUPFAM" id="SSF50630">
    <property type="entry name" value="Acid proteases"/>
    <property type="match status" value="1"/>
</dbReference>
<feature type="region of interest" description="Disordered" evidence="13">
    <location>
        <begin position="461"/>
        <end position="492"/>
    </location>
</feature>
<evidence type="ECO:0000256" key="6">
    <source>
        <dbReference type="ARBA" id="ARBA00022729"/>
    </source>
</evidence>
<evidence type="ECO:0000256" key="13">
    <source>
        <dbReference type="SAM" id="MobiDB-lite"/>
    </source>
</evidence>
<dbReference type="GO" id="GO:0005886">
    <property type="term" value="C:plasma membrane"/>
    <property type="evidence" value="ECO:0007669"/>
    <property type="project" value="UniProtKB-SubCell"/>
</dbReference>